<dbReference type="PATRIC" id="fig|45073.5.peg.303"/>
<dbReference type="STRING" id="45073.Lqui_0286"/>
<sequence length="298" mass="33806">MRCRLMYFFITFFFINSISFAQLPANYQNLSAEEKQNLLWSKVSDSHASNPLPKLTENSFKQLLITLKGFFNLSPSFDYESDEEPEGRAKILHSNGSVGKVRFIPTNDHPFTGIYKTGAIGIARLSMAMPASDTSFVPGMAVKFLIDKHSSVNIHAINSLEGQGSDWNFFARDFSNKIEHPKGKILRAIELIFEWTHDPANELGLWRLAAWDRDGQPAGIPVYPERIYFKPAAEVQNIIPADSRDDFRVSLSQVSIGPLYEVYGLYQGNEYHVGSLMLESELLASEYGDNHLFFQHQR</sequence>
<proteinExistence type="predicted"/>
<organism evidence="2 3">
    <name type="scientific">Legionella quinlivanii</name>
    <dbReference type="NCBI Taxonomy" id="45073"/>
    <lineage>
        <taxon>Bacteria</taxon>
        <taxon>Pseudomonadati</taxon>
        <taxon>Pseudomonadota</taxon>
        <taxon>Gammaproteobacteria</taxon>
        <taxon>Legionellales</taxon>
        <taxon>Legionellaceae</taxon>
        <taxon>Legionella</taxon>
    </lineage>
</organism>
<evidence type="ECO:0000256" key="1">
    <source>
        <dbReference type="SAM" id="SignalP"/>
    </source>
</evidence>
<name>A0A0W0Y470_9GAMM</name>
<feature type="signal peptide" evidence="1">
    <location>
        <begin position="1"/>
        <end position="21"/>
    </location>
</feature>
<dbReference type="AlphaFoldDB" id="A0A0W0Y470"/>
<keyword evidence="1" id="KW-0732">Signal</keyword>
<feature type="chain" id="PRO_5006917192" evidence="1">
    <location>
        <begin position="22"/>
        <end position="298"/>
    </location>
</feature>
<accession>A0A0W0Y470</accession>
<protein>
    <submittedName>
        <fullName evidence="2">Uncharacterized protein</fullName>
    </submittedName>
</protein>
<dbReference type="Proteomes" id="UP000054618">
    <property type="component" value="Unassembled WGS sequence"/>
</dbReference>
<comment type="caution">
    <text evidence="2">The sequence shown here is derived from an EMBL/GenBank/DDBJ whole genome shotgun (WGS) entry which is preliminary data.</text>
</comment>
<reference evidence="2 3" key="1">
    <citation type="submission" date="2015-11" db="EMBL/GenBank/DDBJ databases">
        <title>Genomic analysis of 38 Legionella species identifies large and diverse effector repertoires.</title>
        <authorList>
            <person name="Burstein D."/>
            <person name="Amaro F."/>
            <person name="Zusman T."/>
            <person name="Lifshitz Z."/>
            <person name="Cohen O."/>
            <person name="Gilbert J.A."/>
            <person name="Pupko T."/>
            <person name="Shuman H.A."/>
            <person name="Segal G."/>
        </authorList>
    </citation>
    <scope>NUCLEOTIDE SEQUENCE [LARGE SCALE GENOMIC DNA]</scope>
    <source>
        <strain evidence="2 3">CDC#1442-AUS-E</strain>
    </source>
</reference>
<keyword evidence="3" id="KW-1185">Reference proteome</keyword>
<evidence type="ECO:0000313" key="3">
    <source>
        <dbReference type="Proteomes" id="UP000054618"/>
    </source>
</evidence>
<evidence type="ECO:0000313" key="2">
    <source>
        <dbReference type="EMBL" id="KTD51442.1"/>
    </source>
</evidence>
<dbReference type="RefSeq" id="WP_234999836.1">
    <property type="nucleotide sequence ID" value="NZ_CAAAIK010000008.1"/>
</dbReference>
<gene>
    <name evidence="2" type="ORF">Lqui_0286</name>
</gene>
<dbReference type="EMBL" id="LNYS01000006">
    <property type="protein sequence ID" value="KTD51442.1"/>
    <property type="molecule type" value="Genomic_DNA"/>
</dbReference>